<keyword evidence="7" id="KW-1185">Reference proteome</keyword>
<dbReference type="GO" id="GO:0003677">
    <property type="term" value="F:DNA binding"/>
    <property type="evidence" value="ECO:0007669"/>
    <property type="project" value="UniProtKB-KW"/>
</dbReference>
<name>A0A6I9SHG0_ELAGV</name>
<evidence type="ECO:0000313" key="8">
    <source>
        <dbReference type="RefSeq" id="XP_010943816.1"/>
    </source>
</evidence>
<dbReference type="GO" id="GO:0006355">
    <property type="term" value="P:regulation of DNA-templated transcription"/>
    <property type="evidence" value="ECO:0007669"/>
    <property type="project" value="InterPro"/>
</dbReference>
<dbReference type="SUPFAM" id="SSF101941">
    <property type="entry name" value="NAC domain"/>
    <property type="match status" value="1"/>
</dbReference>
<feature type="compositionally biased region" description="Acidic residues" evidence="5">
    <location>
        <begin position="232"/>
        <end position="241"/>
    </location>
</feature>
<sequence>MNNLAPGYRFYPTEEELLSFYLHNKLKKRREDMERVIPVADVYCFDPWQLPQISGEPCIRDSEQWFFFCPRQEREAHGGRPTRTTPSGYWKATGSPSLVYSSTHRVIGVKKTMVFYQGRAPTGTKTKWKMNEYRAFEEDATITTLTEIPKLQGEFSLCRVYTRSGSIRSFDRRPSVAITASESQRMPEALPSMDTRFLAKRARSEGSSSPEDDGCSRSMHHRRTNDPKGIEDNDWDLLDWV</sequence>
<keyword evidence="4" id="KW-0539">Nucleus</keyword>
<feature type="region of interest" description="Disordered" evidence="5">
    <location>
        <begin position="198"/>
        <end position="241"/>
    </location>
</feature>
<evidence type="ECO:0000256" key="1">
    <source>
        <dbReference type="ARBA" id="ARBA00023015"/>
    </source>
</evidence>
<dbReference type="InParanoid" id="A0A6I9SHG0"/>
<protein>
    <submittedName>
        <fullName evidence="8">NAC domain-containing protein 90</fullName>
    </submittedName>
</protein>
<dbReference type="GeneID" id="105061462"/>
<organism evidence="7 8">
    <name type="scientific">Elaeis guineensis var. tenera</name>
    <name type="common">Oil palm</name>
    <dbReference type="NCBI Taxonomy" id="51953"/>
    <lineage>
        <taxon>Eukaryota</taxon>
        <taxon>Viridiplantae</taxon>
        <taxon>Streptophyta</taxon>
        <taxon>Embryophyta</taxon>
        <taxon>Tracheophyta</taxon>
        <taxon>Spermatophyta</taxon>
        <taxon>Magnoliopsida</taxon>
        <taxon>Liliopsida</taxon>
        <taxon>Arecaceae</taxon>
        <taxon>Arecoideae</taxon>
        <taxon>Cocoseae</taxon>
        <taxon>Elaeidinae</taxon>
        <taxon>Elaeis</taxon>
    </lineage>
</organism>
<evidence type="ECO:0000256" key="3">
    <source>
        <dbReference type="ARBA" id="ARBA00023163"/>
    </source>
</evidence>
<dbReference type="PANTHER" id="PTHR31744:SF220">
    <property type="entry name" value="LOW QUALITY PROTEIN: NAC DOMAIN-CONTAINING PROTEIN 90-LIKE"/>
    <property type="match status" value="1"/>
</dbReference>
<evidence type="ECO:0000259" key="6">
    <source>
        <dbReference type="PROSITE" id="PS51005"/>
    </source>
</evidence>
<proteinExistence type="predicted"/>
<dbReference type="FunCoup" id="A0A6I9SHG0">
    <property type="interactions" value="47"/>
</dbReference>
<evidence type="ECO:0000256" key="5">
    <source>
        <dbReference type="SAM" id="MobiDB-lite"/>
    </source>
</evidence>
<dbReference type="KEGG" id="egu:105061462"/>
<dbReference type="RefSeq" id="XP_010943816.1">
    <property type="nucleotide sequence ID" value="XM_010945514.3"/>
</dbReference>
<dbReference type="InterPro" id="IPR003441">
    <property type="entry name" value="NAC-dom"/>
</dbReference>
<dbReference type="OrthoDB" id="622307at2759"/>
<dbReference type="Pfam" id="PF02365">
    <property type="entry name" value="NAM"/>
    <property type="match status" value="1"/>
</dbReference>
<dbReference type="InterPro" id="IPR036093">
    <property type="entry name" value="NAC_dom_sf"/>
</dbReference>
<keyword evidence="3" id="KW-0804">Transcription</keyword>
<dbReference type="PROSITE" id="PS51005">
    <property type="entry name" value="NAC"/>
    <property type="match status" value="1"/>
</dbReference>
<reference evidence="8" key="1">
    <citation type="submission" date="2025-08" db="UniProtKB">
        <authorList>
            <consortium name="RefSeq"/>
        </authorList>
    </citation>
    <scope>IDENTIFICATION</scope>
</reference>
<accession>A0A6I9SHG0</accession>
<evidence type="ECO:0000256" key="4">
    <source>
        <dbReference type="ARBA" id="ARBA00023242"/>
    </source>
</evidence>
<keyword evidence="2" id="KW-0238">DNA-binding</keyword>
<dbReference type="AlphaFoldDB" id="A0A6I9SHG0"/>
<evidence type="ECO:0000256" key="2">
    <source>
        <dbReference type="ARBA" id="ARBA00023125"/>
    </source>
</evidence>
<dbReference type="Gene3D" id="2.170.150.80">
    <property type="entry name" value="NAC domain"/>
    <property type="match status" value="1"/>
</dbReference>
<keyword evidence="1" id="KW-0805">Transcription regulation</keyword>
<gene>
    <name evidence="8" type="primary">LOC105061462</name>
</gene>
<dbReference type="Proteomes" id="UP000504607">
    <property type="component" value="Unplaced"/>
</dbReference>
<evidence type="ECO:0000313" key="7">
    <source>
        <dbReference type="Proteomes" id="UP000504607"/>
    </source>
</evidence>
<feature type="domain" description="NAC" evidence="6">
    <location>
        <begin position="4"/>
        <end position="163"/>
    </location>
</feature>
<dbReference type="PANTHER" id="PTHR31744">
    <property type="entry name" value="PROTEIN CUP-SHAPED COTYLEDON 2-RELATED"/>
    <property type="match status" value="1"/>
</dbReference>